<evidence type="ECO:0000313" key="5">
    <source>
        <dbReference type="Proteomes" id="UP001259832"/>
    </source>
</evidence>
<dbReference type="EC" id="2.5.1.32" evidence="2"/>
<reference evidence="4" key="1">
    <citation type="submission" date="2023-08" db="EMBL/GenBank/DDBJ databases">
        <title>Reference Genome Resource for the Citrus Pathogen Phytophthora citrophthora.</title>
        <authorList>
            <person name="Moller H."/>
            <person name="Coetzee B."/>
            <person name="Rose L.J."/>
            <person name="Van Niekerk J.M."/>
        </authorList>
    </citation>
    <scope>NUCLEOTIDE SEQUENCE</scope>
    <source>
        <strain evidence="4">STE-U-9442</strain>
    </source>
</reference>
<keyword evidence="3" id="KW-0125">Carotenoid biosynthesis</keyword>
<dbReference type="Pfam" id="PF00494">
    <property type="entry name" value="SQS_PSY"/>
    <property type="match status" value="1"/>
</dbReference>
<dbReference type="Gene3D" id="1.10.600.10">
    <property type="entry name" value="Farnesyl Diphosphate Synthase"/>
    <property type="match status" value="1"/>
</dbReference>
<gene>
    <name evidence="4" type="ORF">P3T76_009180</name>
</gene>
<dbReference type="InterPro" id="IPR008949">
    <property type="entry name" value="Isoprenoid_synthase_dom_sf"/>
</dbReference>
<proteinExistence type="predicted"/>
<evidence type="ECO:0000256" key="1">
    <source>
        <dbReference type="ARBA" id="ARBA00001805"/>
    </source>
</evidence>
<name>A0AAD9LIV4_9STRA</name>
<dbReference type="SUPFAM" id="SSF48576">
    <property type="entry name" value="Terpenoid synthases"/>
    <property type="match status" value="1"/>
</dbReference>
<evidence type="ECO:0000256" key="2">
    <source>
        <dbReference type="ARBA" id="ARBA00012396"/>
    </source>
</evidence>
<protein>
    <recommendedName>
        <fullName evidence="2">15-cis-phytoene synthase</fullName>
        <ecNumber evidence="2">2.5.1.32</ecNumber>
    </recommendedName>
</protein>
<keyword evidence="5" id="KW-1185">Reference proteome</keyword>
<dbReference type="Proteomes" id="UP001259832">
    <property type="component" value="Unassembled WGS sequence"/>
</dbReference>
<dbReference type="AlphaFoldDB" id="A0AAD9LIV4"/>
<evidence type="ECO:0000313" key="4">
    <source>
        <dbReference type="EMBL" id="KAK1938030.1"/>
    </source>
</evidence>
<accession>A0AAD9LIV4</accession>
<dbReference type="PANTHER" id="PTHR31480">
    <property type="entry name" value="BIFUNCTIONAL LYCOPENE CYCLASE/PHYTOENE SYNTHASE"/>
    <property type="match status" value="1"/>
</dbReference>
<dbReference type="InterPro" id="IPR002060">
    <property type="entry name" value="Squ/phyt_synthse"/>
</dbReference>
<comment type="catalytic activity">
    <reaction evidence="1">
        <text>2 (2E,6E,10E)-geranylgeranyl diphosphate = 15-cis-phytoene + 2 diphosphate</text>
        <dbReference type="Rhea" id="RHEA:34475"/>
        <dbReference type="ChEBI" id="CHEBI:27787"/>
        <dbReference type="ChEBI" id="CHEBI:33019"/>
        <dbReference type="ChEBI" id="CHEBI:58756"/>
        <dbReference type="EC" id="2.5.1.32"/>
    </reaction>
</comment>
<dbReference type="EMBL" id="JASMQC010000018">
    <property type="protein sequence ID" value="KAK1938030.1"/>
    <property type="molecule type" value="Genomic_DNA"/>
</dbReference>
<evidence type="ECO:0000256" key="3">
    <source>
        <dbReference type="ARBA" id="ARBA00022746"/>
    </source>
</evidence>
<dbReference type="GO" id="GO:0016117">
    <property type="term" value="P:carotenoid biosynthetic process"/>
    <property type="evidence" value="ECO:0007669"/>
    <property type="project" value="UniProtKB-KW"/>
</dbReference>
<organism evidence="4 5">
    <name type="scientific">Phytophthora citrophthora</name>
    <dbReference type="NCBI Taxonomy" id="4793"/>
    <lineage>
        <taxon>Eukaryota</taxon>
        <taxon>Sar</taxon>
        <taxon>Stramenopiles</taxon>
        <taxon>Oomycota</taxon>
        <taxon>Peronosporomycetes</taxon>
        <taxon>Peronosporales</taxon>
        <taxon>Peronosporaceae</taxon>
        <taxon>Phytophthora</taxon>
    </lineage>
</organism>
<comment type="caution">
    <text evidence="4">The sequence shown here is derived from an EMBL/GenBank/DDBJ whole genome shotgun (WGS) entry which is preliminary data.</text>
</comment>
<sequence length="338" mass="38691">MYVFWWCSSQNERPSFEVNMLSFLRRQPATLVPRRALGAARGKHSKEDLDLRESVRKLDYDGYLCGLLLPLKTRPSFFAIRALNAELATIKDSVHSNQITGKIRLQWWRERIFNLYEVSSSVGQESRPEQSTALLRALDKAIQEHDLTLRWFERLLDARDKDIDREEVETLHELELYAEQTASSLLYLTLECLGVRHDTADRVAGHAGVAIGLATLLRGTAYHSARQQSYLPEDLMNKHGVTVEDLLAAVEDPKGGEKVAPVVFDVACRAMEHLHQARSLRSELPSESRSAFLPLVSASLYLKELEAVNFNAFAPELQERNMFQLHVQVLKHYFLRKY</sequence>